<feature type="region of interest" description="Disordered" evidence="1">
    <location>
        <begin position="1"/>
        <end position="24"/>
    </location>
</feature>
<proteinExistence type="predicted"/>
<accession>K3Z198</accession>
<dbReference type="EnsemblPlants" id="KQL29593">
    <property type="protein sequence ID" value="KQL29593"/>
    <property type="gene ID" value="SETIT_020316mg"/>
</dbReference>
<sequence>MPPFLHPFAQLPAPQPPHPQMAKSVWTNGRAPCVHRTPRTTGQPLEPFAMPCPCSSFDPSTC</sequence>
<evidence type="ECO:0000256" key="1">
    <source>
        <dbReference type="SAM" id="MobiDB-lite"/>
    </source>
</evidence>
<evidence type="ECO:0000313" key="2">
    <source>
        <dbReference type="EnsemblPlants" id="KQL29593"/>
    </source>
</evidence>
<dbReference type="HOGENOM" id="CLU_2908353_0_0_1"/>
<dbReference type="EMBL" id="AGNK02000301">
    <property type="status" value="NOT_ANNOTATED_CDS"/>
    <property type="molecule type" value="Genomic_DNA"/>
</dbReference>
<organism evidence="2 3">
    <name type="scientific">Setaria italica</name>
    <name type="common">Foxtail millet</name>
    <name type="synonym">Panicum italicum</name>
    <dbReference type="NCBI Taxonomy" id="4555"/>
    <lineage>
        <taxon>Eukaryota</taxon>
        <taxon>Viridiplantae</taxon>
        <taxon>Streptophyta</taxon>
        <taxon>Embryophyta</taxon>
        <taxon>Tracheophyta</taxon>
        <taxon>Spermatophyta</taxon>
        <taxon>Magnoliopsida</taxon>
        <taxon>Liliopsida</taxon>
        <taxon>Poales</taxon>
        <taxon>Poaceae</taxon>
        <taxon>PACMAD clade</taxon>
        <taxon>Panicoideae</taxon>
        <taxon>Panicodae</taxon>
        <taxon>Paniceae</taxon>
        <taxon>Cenchrinae</taxon>
        <taxon>Setaria</taxon>
    </lineage>
</organism>
<dbReference type="Proteomes" id="UP000004995">
    <property type="component" value="Unassembled WGS sequence"/>
</dbReference>
<feature type="compositionally biased region" description="Low complexity" evidence="1">
    <location>
        <begin position="1"/>
        <end position="12"/>
    </location>
</feature>
<protein>
    <submittedName>
        <fullName evidence="2">Uncharacterized protein</fullName>
    </submittedName>
</protein>
<dbReference type="AlphaFoldDB" id="K3Z198"/>
<reference evidence="2" key="2">
    <citation type="submission" date="2018-08" db="UniProtKB">
        <authorList>
            <consortium name="EnsemblPlants"/>
        </authorList>
    </citation>
    <scope>IDENTIFICATION</scope>
    <source>
        <strain evidence="2">Yugu1</strain>
    </source>
</reference>
<reference evidence="3" key="1">
    <citation type="journal article" date="2012" name="Nat. Biotechnol.">
        <title>Reference genome sequence of the model plant Setaria.</title>
        <authorList>
            <person name="Bennetzen J.L."/>
            <person name="Schmutz J."/>
            <person name="Wang H."/>
            <person name="Percifield R."/>
            <person name="Hawkins J."/>
            <person name="Pontaroli A.C."/>
            <person name="Estep M."/>
            <person name="Feng L."/>
            <person name="Vaughn J.N."/>
            <person name="Grimwood J."/>
            <person name="Jenkins J."/>
            <person name="Barry K."/>
            <person name="Lindquist E."/>
            <person name="Hellsten U."/>
            <person name="Deshpande S."/>
            <person name="Wang X."/>
            <person name="Wu X."/>
            <person name="Mitros T."/>
            <person name="Triplett J."/>
            <person name="Yang X."/>
            <person name="Ye C.Y."/>
            <person name="Mauro-Herrera M."/>
            <person name="Wang L."/>
            <person name="Li P."/>
            <person name="Sharma M."/>
            <person name="Sharma R."/>
            <person name="Ronald P.C."/>
            <person name="Panaud O."/>
            <person name="Kellogg E.A."/>
            <person name="Brutnell T.P."/>
            <person name="Doust A.N."/>
            <person name="Tuskan G.A."/>
            <person name="Rokhsar D."/>
            <person name="Devos K.M."/>
        </authorList>
    </citation>
    <scope>NUCLEOTIDE SEQUENCE [LARGE SCALE GENOMIC DNA]</scope>
    <source>
        <strain evidence="3">cv. Yugu1</strain>
    </source>
</reference>
<dbReference type="InParanoid" id="K3Z198"/>
<name>K3Z198_SETIT</name>
<evidence type="ECO:0000313" key="3">
    <source>
        <dbReference type="Proteomes" id="UP000004995"/>
    </source>
</evidence>
<dbReference type="Gramene" id="KQL29593">
    <property type="protein sequence ID" value="KQL29593"/>
    <property type="gene ID" value="SETIT_020316mg"/>
</dbReference>
<keyword evidence="3" id="KW-1185">Reference proteome</keyword>